<reference evidence="5 6" key="1">
    <citation type="submission" date="2019-02" db="EMBL/GenBank/DDBJ databases">
        <title>Deep-cultivation of Planctomycetes and their phenomic and genomic characterization uncovers novel biology.</title>
        <authorList>
            <person name="Wiegand S."/>
            <person name="Jogler M."/>
            <person name="Boedeker C."/>
            <person name="Pinto D."/>
            <person name="Vollmers J."/>
            <person name="Rivas-Marin E."/>
            <person name="Kohn T."/>
            <person name="Peeters S.H."/>
            <person name="Heuer A."/>
            <person name="Rast P."/>
            <person name="Oberbeckmann S."/>
            <person name="Bunk B."/>
            <person name="Jeske O."/>
            <person name="Meyerdierks A."/>
            <person name="Storesund J.E."/>
            <person name="Kallscheuer N."/>
            <person name="Luecker S."/>
            <person name="Lage O.M."/>
            <person name="Pohl T."/>
            <person name="Merkel B.J."/>
            <person name="Hornburger P."/>
            <person name="Mueller R.-W."/>
            <person name="Bruemmer F."/>
            <person name="Labrenz M."/>
            <person name="Spormann A.M."/>
            <person name="Op Den Camp H."/>
            <person name="Overmann J."/>
            <person name="Amann R."/>
            <person name="Jetten M.S.M."/>
            <person name="Mascher T."/>
            <person name="Medema M.H."/>
            <person name="Devos D.P."/>
            <person name="Kaster A.-K."/>
            <person name="Ovreas L."/>
            <person name="Rohde M."/>
            <person name="Galperin M.Y."/>
            <person name="Jogler C."/>
        </authorList>
    </citation>
    <scope>NUCLEOTIDE SEQUENCE [LARGE SCALE GENOMIC DNA]</scope>
    <source>
        <strain evidence="5 6">Pla52o</strain>
    </source>
</reference>
<dbReference type="EMBL" id="SJPT01000002">
    <property type="protein sequence ID" value="TWU25417.1"/>
    <property type="molecule type" value="Genomic_DNA"/>
</dbReference>
<evidence type="ECO:0000259" key="4">
    <source>
        <dbReference type="Pfam" id="PF13628"/>
    </source>
</evidence>
<comment type="caution">
    <text evidence="5">The sequence shown here is derived from an EMBL/GenBank/DDBJ whole genome shotgun (WGS) entry which is preliminary data.</text>
</comment>
<evidence type="ECO:0000313" key="5">
    <source>
        <dbReference type="EMBL" id="TWU25417.1"/>
    </source>
</evidence>
<feature type="coiled-coil region" evidence="1">
    <location>
        <begin position="250"/>
        <end position="277"/>
    </location>
</feature>
<dbReference type="InterPro" id="IPR025419">
    <property type="entry name" value="DUF4142"/>
</dbReference>
<protein>
    <recommendedName>
        <fullName evidence="4">DUF4142 domain-containing protein</fullName>
    </recommendedName>
</protein>
<dbReference type="PANTHER" id="PTHR38593">
    <property type="entry name" value="BLR2558 PROTEIN"/>
    <property type="match status" value="1"/>
</dbReference>
<accession>A0A5C6CP88</accession>
<dbReference type="OrthoDB" id="209532at2"/>
<proteinExistence type="predicted"/>
<dbReference type="PANTHER" id="PTHR38593:SF1">
    <property type="entry name" value="BLR2558 PROTEIN"/>
    <property type="match status" value="1"/>
</dbReference>
<evidence type="ECO:0000256" key="1">
    <source>
        <dbReference type="SAM" id="Coils"/>
    </source>
</evidence>
<feature type="compositionally biased region" description="Polar residues" evidence="2">
    <location>
        <begin position="49"/>
        <end position="61"/>
    </location>
</feature>
<feature type="region of interest" description="Disordered" evidence="2">
    <location>
        <begin position="134"/>
        <end position="180"/>
    </location>
</feature>
<evidence type="ECO:0000256" key="3">
    <source>
        <dbReference type="SAM" id="SignalP"/>
    </source>
</evidence>
<dbReference type="Pfam" id="PF13628">
    <property type="entry name" value="DUF4142"/>
    <property type="match status" value="2"/>
</dbReference>
<feature type="compositionally biased region" description="Polar residues" evidence="2">
    <location>
        <begin position="134"/>
        <end position="146"/>
    </location>
</feature>
<name>A0A5C6CP88_9BACT</name>
<organism evidence="5 6">
    <name type="scientific">Novipirellula galeiformis</name>
    <dbReference type="NCBI Taxonomy" id="2528004"/>
    <lineage>
        <taxon>Bacteria</taxon>
        <taxon>Pseudomonadati</taxon>
        <taxon>Planctomycetota</taxon>
        <taxon>Planctomycetia</taxon>
        <taxon>Pirellulales</taxon>
        <taxon>Pirellulaceae</taxon>
        <taxon>Novipirellula</taxon>
    </lineage>
</organism>
<feature type="compositionally biased region" description="Polar residues" evidence="2">
    <location>
        <begin position="20"/>
        <end position="30"/>
    </location>
</feature>
<sequence precursor="true">MSKLRFAAAVLSIAVIPGLSNVQGQTTSDQPIVKPAPPAVEPGQPPTSPGESTDQPKGAQTDQDDRYEARRVSASAQKQQQGVTIKQALVQRLIKVNDAEIELAKLAQQKSDNDELKQFAQMIVQDHQALNQTLQQHAGHSASTRSHNAEADASTRNQPRTSEDRKGNAQAKQQDRWADAQSNRVPMEFCQIGEQACDFALKMTKDMLNQYEGQDFNMAYLGQQTVAHINLLSELKAIESAGPQELQPIVQQAATKVQAHLEQAKQLAKKLENDRKSRS</sequence>
<keyword evidence="3" id="KW-0732">Signal</keyword>
<keyword evidence="6" id="KW-1185">Reference proteome</keyword>
<feature type="chain" id="PRO_5022875767" description="DUF4142 domain-containing protein" evidence="3">
    <location>
        <begin position="23"/>
        <end position="279"/>
    </location>
</feature>
<gene>
    <name evidence="5" type="ORF">Pla52o_17180</name>
</gene>
<dbReference type="AlphaFoldDB" id="A0A5C6CP88"/>
<evidence type="ECO:0000256" key="2">
    <source>
        <dbReference type="SAM" id="MobiDB-lite"/>
    </source>
</evidence>
<feature type="signal peptide" evidence="3">
    <location>
        <begin position="1"/>
        <end position="22"/>
    </location>
</feature>
<evidence type="ECO:0000313" key="6">
    <source>
        <dbReference type="Proteomes" id="UP000316304"/>
    </source>
</evidence>
<feature type="domain" description="DUF4142" evidence="4">
    <location>
        <begin position="201"/>
        <end position="267"/>
    </location>
</feature>
<feature type="compositionally biased region" description="Pro residues" evidence="2">
    <location>
        <begin position="34"/>
        <end position="48"/>
    </location>
</feature>
<feature type="compositionally biased region" description="Polar residues" evidence="2">
    <location>
        <begin position="74"/>
        <end position="83"/>
    </location>
</feature>
<feature type="compositionally biased region" description="Basic and acidic residues" evidence="2">
    <location>
        <begin position="161"/>
        <end position="178"/>
    </location>
</feature>
<keyword evidence="1" id="KW-0175">Coiled coil</keyword>
<feature type="domain" description="DUF4142" evidence="4">
    <location>
        <begin position="87"/>
        <end position="150"/>
    </location>
</feature>
<dbReference type="RefSeq" id="WP_146594033.1">
    <property type="nucleotide sequence ID" value="NZ_SJPT01000002.1"/>
</dbReference>
<dbReference type="Proteomes" id="UP000316304">
    <property type="component" value="Unassembled WGS sequence"/>
</dbReference>
<feature type="region of interest" description="Disordered" evidence="2">
    <location>
        <begin position="20"/>
        <end position="83"/>
    </location>
</feature>